<dbReference type="EMBL" id="JAKUCV010001000">
    <property type="protein sequence ID" value="KAJ4848104.1"/>
    <property type="molecule type" value="Genomic_DNA"/>
</dbReference>
<proteinExistence type="inferred from homology"/>
<dbReference type="PROSITE" id="PS51667">
    <property type="entry name" value="WRC"/>
    <property type="match status" value="1"/>
</dbReference>
<dbReference type="GO" id="GO:0005634">
    <property type="term" value="C:nucleus"/>
    <property type="evidence" value="ECO:0007669"/>
    <property type="project" value="UniProtKB-SubCell"/>
</dbReference>
<dbReference type="GO" id="GO:0006351">
    <property type="term" value="P:DNA-templated transcription"/>
    <property type="evidence" value="ECO:0007669"/>
    <property type="project" value="UniProtKB-UniRule"/>
</dbReference>
<evidence type="ECO:0000313" key="6">
    <source>
        <dbReference type="Proteomes" id="UP001141552"/>
    </source>
</evidence>
<comment type="domain">
    <text evidence="3">The QLQ domain and WRC domain may be involved in protein-protein interaction and DNA-binding, respectively.</text>
</comment>
<keyword evidence="3" id="KW-0804">Transcription</keyword>
<dbReference type="PANTHER" id="PTHR31602">
    <property type="entry name" value="GROWTH-REGULATING FACTOR 5"/>
    <property type="match status" value="1"/>
</dbReference>
<dbReference type="Pfam" id="PF08879">
    <property type="entry name" value="WRC"/>
    <property type="match status" value="1"/>
</dbReference>
<dbReference type="PANTHER" id="PTHR31602:SF8">
    <property type="entry name" value="GROWTH-REGULATING FACTOR 5"/>
    <property type="match status" value="1"/>
</dbReference>
<keyword evidence="1 3" id="KW-0539">Nucleus</keyword>
<evidence type="ECO:0000313" key="5">
    <source>
        <dbReference type="EMBL" id="KAJ4848104.1"/>
    </source>
</evidence>
<protein>
    <recommendedName>
        <fullName evidence="3">Growth-regulating factor</fullName>
    </recommendedName>
</protein>
<name>A0A9Q0GDA0_9ROSI</name>
<reference evidence="5" key="2">
    <citation type="journal article" date="2023" name="Plants (Basel)">
        <title>Annotation of the Turnera subulata (Passifloraceae) Draft Genome Reveals the S-Locus Evolved after the Divergence of Turneroideae from Passifloroideae in a Stepwise Manner.</title>
        <authorList>
            <person name="Henning P.M."/>
            <person name="Roalson E.H."/>
            <person name="Mir W."/>
            <person name="McCubbin A.G."/>
            <person name="Shore J.S."/>
        </authorList>
    </citation>
    <scope>NUCLEOTIDE SEQUENCE</scope>
    <source>
        <strain evidence="5">F60SS</strain>
    </source>
</reference>
<evidence type="ECO:0000256" key="2">
    <source>
        <dbReference type="PROSITE-ProRule" id="PRU01002"/>
    </source>
</evidence>
<keyword evidence="3" id="KW-0010">Activator</keyword>
<feature type="domain" description="WRC" evidence="4">
    <location>
        <begin position="38"/>
        <end position="91"/>
    </location>
</feature>
<keyword evidence="3" id="KW-0805">Transcription regulation</keyword>
<evidence type="ECO:0000256" key="3">
    <source>
        <dbReference type="RuleBase" id="RU367127"/>
    </source>
</evidence>
<dbReference type="InterPro" id="IPR031137">
    <property type="entry name" value="GRF"/>
</dbReference>
<comment type="caution">
    <text evidence="5">The sequence shown here is derived from an EMBL/GenBank/DDBJ whole genome shotgun (WGS) entry which is preliminary data.</text>
</comment>
<accession>A0A9Q0GDA0</accession>
<comment type="caution">
    <text evidence="2">Lacks conserved residue(s) required for the propagation of feature annotation.</text>
</comment>
<organism evidence="5 6">
    <name type="scientific">Turnera subulata</name>
    <dbReference type="NCBI Taxonomy" id="218843"/>
    <lineage>
        <taxon>Eukaryota</taxon>
        <taxon>Viridiplantae</taxon>
        <taxon>Streptophyta</taxon>
        <taxon>Embryophyta</taxon>
        <taxon>Tracheophyta</taxon>
        <taxon>Spermatophyta</taxon>
        <taxon>Magnoliopsida</taxon>
        <taxon>eudicotyledons</taxon>
        <taxon>Gunneridae</taxon>
        <taxon>Pentapetalae</taxon>
        <taxon>rosids</taxon>
        <taxon>fabids</taxon>
        <taxon>Malpighiales</taxon>
        <taxon>Passifloraceae</taxon>
        <taxon>Turnera</taxon>
    </lineage>
</organism>
<dbReference type="Proteomes" id="UP001141552">
    <property type="component" value="Unassembled WGS sequence"/>
</dbReference>
<sequence length="118" mass="13609">MAGRDDMAQEEADSADERVTEAADDVVNYYPYYGKKIDSEPGRCQRTDGKKWRCSKDAHPDPKYYLLVGSTLVDLFLKISREEYAVKVFYRFPERDTVLCNTMISGLMKDSRFQDSIS</sequence>
<evidence type="ECO:0000259" key="4">
    <source>
        <dbReference type="PROSITE" id="PS51667"/>
    </source>
</evidence>
<dbReference type="OrthoDB" id="1927209at2759"/>
<comment type="subcellular location">
    <subcellularLocation>
        <location evidence="3">Nucleus</location>
    </subcellularLocation>
</comment>
<dbReference type="GO" id="GO:0005524">
    <property type="term" value="F:ATP binding"/>
    <property type="evidence" value="ECO:0007669"/>
    <property type="project" value="UniProtKB-UniRule"/>
</dbReference>
<dbReference type="AlphaFoldDB" id="A0A9Q0GDA0"/>
<reference evidence="5" key="1">
    <citation type="submission" date="2022-02" db="EMBL/GenBank/DDBJ databases">
        <authorList>
            <person name="Henning P.M."/>
            <person name="McCubbin A.G."/>
            <person name="Shore J.S."/>
        </authorList>
    </citation>
    <scope>NUCLEOTIDE SEQUENCE</scope>
    <source>
        <strain evidence="5">F60SS</strain>
        <tissue evidence="5">Leaves</tissue>
    </source>
</reference>
<evidence type="ECO:0000256" key="1">
    <source>
        <dbReference type="ARBA" id="ARBA00023242"/>
    </source>
</evidence>
<comment type="function">
    <text evidence="3">Transcription activator.</text>
</comment>
<gene>
    <name evidence="5" type="ORF">Tsubulata_023526</name>
</gene>
<dbReference type="InterPro" id="IPR014977">
    <property type="entry name" value="WRC_dom"/>
</dbReference>
<comment type="similarity">
    <text evidence="3">Belongs to the GRF family.</text>
</comment>
<keyword evidence="6" id="KW-1185">Reference proteome</keyword>
<dbReference type="GO" id="GO:0032502">
    <property type="term" value="P:developmental process"/>
    <property type="evidence" value="ECO:0007669"/>
    <property type="project" value="InterPro"/>
</dbReference>